<dbReference type="PROSITE" id="PS50968">
    <property type="entry name" value="BIOTINYL_LIPOYL"/>
    <property type="match status" value="1"/>
</dbReference>
<keyword evidence="4 6" id="KW-0450">Lipoyl</keyword>
<dbReference type="Pfam" id="PF00198">
    <property type="entry name" value="2-oxoacid_dh"/>
    <property type="match status" value="1"/>
</dbReference>
<dbReference type="InterPro" id="IPR001078">
    <property type="entry name" value="2-oxoacid_DH_actylTfrase"/>
</dbReference>
<keyword evidence="3 6" id="KW-0808">Transferase</keyword>
<evidence type="ECO:0000256" key="5">
    <source>
        <dbReference type="ARBA" id="ARBA00023315"/>
    </source>
</evidence>
<sequence length="432" mass="44958">MTEILMPRLSDTMEEGVVAAWRKQVGDEVKAGDVLVEIETDKAVMEHEAYEDGVLAEILVKDGDTAPIGAPIARLVGAGEPVGEPAPAPAAPEPTRAEPPAPEPIVEKARNRSGESGGDSAVAPRSTGAGRILSSPLARRDARELGVDLATIDGSGPGGRIIRADVAKAAGGATTASAAAPSVPAPAAPAQPQAAAVTPAVEETDELIPLTSIRKTIARRLTESMQTSPHFYVTKTIDAGPLSKLRAQLNERLVAADRKKVSVNDIIVRAVAVVLRDHPVVNSSFTPEAIVRHGRIHVGIAVATETGLVVPVIRDADTKSLTSISAETRTLAGKARDRKLGLDEMTGGTFTVSNLGMFGIDHFTAVINPPEAAILAVGAVRSEPGVKDGELAVVQKMTMTLSSDHRVIDGAQAAEFVRDLAGVLEDPWLAVA</sequence>
<dbReference type="EMBL" id="SMKL01000085">
    <property type="protein sequence ID" value="TDC46952.1"/>
    <property type="molecule type" value="Genomic_DNA"/>
</dbReference>
<dbReference type="InterPro" id="IPR023213">
    <property type="entry name" value="CAT-like_dom_sf"/>
</dbReference>
<dbReference type="InterPro" id="IPR004167">
    <property type="entry name" value="PSBD"/>
</dbReference>
<feature type="domain" description="Peripheral subunit-binding (PSBD)" evidence="9">
    <location>
        <begin position="133"/>
        <end position="170"/>
    </location>
</feature>
<evidence type="ECO:0000256" key="4">
    <source>
        <dbReference type="ARBA" id="ARBA00022823"/>
    </source>
</evidence>
<gene>
    <name evidence="10" type="ORF">E1212_25680</name>
</gene>
<dbReference type="GO" id="GO:0006086">
    <property type="term" value="P:pyruvate decarboxylation to acetyl-CoA"/>
    <property type="evidence" value="ECO:0007669"/>
    <property type="project" value="InterPro"/>
</dbReference>
<feature type="compositionally biased region" description="Pro residues" evidence="7">
    <location>
        <begin position="84"/>
        <end position="103"/>
    </location>
</feature>
<protein>
    <recommendedName>
        <fullName evidence="6">Dihydrolipoamide acetyltransferase component of pyruvate dehydrogenase complex</fullName>
        <ecNumber evidence="6">2.3.1.-</ecNumber>
    </recommendedName>
</protein>
<keyword evidence="5 6" id="KW-0012">Acyltransferase</keyword>
<proteinExistence type="inferred from homology"/>
<accession>A0A4R4RES1</accession>
<evidence type="ECO:0000256" key="2">
    <source>
        <dbReference type="ARBA" id="ARBA00007317"/>
    </source>
</evidence>
<dbReference type="PROSITE" id="PS51826">
    <property type="entry name" value="PSBD"/>
    <property type="match status" value="1"/>
</dbReference>
<dbReference type="EC" id="2.3.1.-" evidence="6"/>
<dbReference type="Gene3D" id="2.40.50.100">
    <property type="match status" value="1"/>
</dbReference>
<dbReference type="Gene3D" id="4.10.320.10">
    <property type="entry name" value="E3-binding domain"/>
    <property type="match status" value="1"/>
</dbReference>
<comment type="caution">
    <text evidence="10">The sequence shown here is derived from an EMBL/GenBank/DDBJ whole genome shotgun (WGS) entry which is preliminary data.</text>
</comment>
<reference evidence="10 11" key="1">
    <citation type="submission" date="2019-02" db="EMBL/GenBank/DDBJ databases">
        <title>Draft genome sequences of novel Actinobacteria.</title>
        <authorList>
            <person name="Sahin N."/>
            <person name="Ay H."/>
            <person name="Saygin H."/>
        </authorList>
    </citation>
    <scope>NUCLEOTIDE SEQUENCE [LARGE SCALE GENOMIC DNA]</scope>
    <source>
        <strain evidence="10 11">KC603</strain>
    </source>
</reference>
<dbReference type="InterPro" id="IPR011053">
    <property type="entry name" value="Single_hybrid_motif"/>
</dbReference>
<dbReference type="Pfam" id="PF00364">
    <property type="entry name" value="Biotin_lipoyl"/>
    <property type="match status" value="1"/>
</dbReference>
<dbReference type="GO" id="GO:0016746">
    <property type="term" value="F:acyltransferase activity"/>
    <property type="evidence" value="ECO:0007669"/>
    <property type="project" value="UniProtKB-KW"/>
</dbReference>
<dbReference type="OrthoDB" id="9805770at2"/>
<evidence type="ECO:0000313" key="11">
    <source>
        <dbReference type="Proteomes" id="UP000295621"/>
    </source>
</evidence>
<organism evidence="10 11">
    <name type="scientific">Jiangella ureilytica</name>
    <dbReference type="NCBI Taxonomy" id="2530374"/>
    <lineage>
        <taxon>Bacteria</taxon>
        <taxon>Bacillati</taxon>
        <taxon>Actinomycetota</taxon>
        <taxon>Actinomycetes</taxon>
        <taxon>Jiangellales</taxon>
        <taxon>Jiangellaceae</taxon>
        <taxon>Jiangella</taxon>
    </lineage>
</organism>
<dbReference type="SUPFAM" id="SSF52777">
    <property type="entry name" value="CoA-dependent acyltransferases"/>
    <property type="match status" value="1"/>
</dbReference>
<dbReference type="Pfam" id="PF02817">
    <property type="entry name" value="E3_binding"/>
    <property type="match status" value="1"/>
</dbReference>
<feature type="domain" description="Lipoyl-binding" evidence="8">
    <location>
        <begin position="1"/>
        <end position="76"/>
    </location>
</feature>
<dbReference type="GO" id="GO:0045254">
    <property type="term" value="C:pyruvate dehydrogenase complex"/>
    <property type="evidence" value="ECO:0007669"/>
    <property type="project" value="InterPro"/>
</dbReference>
<keyword evidence="11" id="KW-1185">Reference proteome</keyword>
<evidence type="ECO:0000313" key="10">
    <source>
        <dbReference type="EMBL" id="TDC46952.1"/>
    </source>
</evidence>
<dbReference type="CDD" id="cd06849">
    <property type="entry name" value="lipoyl_domain"/>
    <property type="match status" value="1"/>
</dbReference>
<evidence type="ECO:0000259" key="9">
    <source>
        <dbReference type="PROSITE" id="PS51826"/>
    </source>
</evidence>
<name>A0A4R4RES1_9ACTN</name>
<evidence type="ECO:0000256" key="6">
    <source>
        <dbReference type="RuleBase" id="RU003423"/>
    </source>
</evidence>
<dbReference type="InterPro" id="IPR045257">
    <property type="entry name" value="E2/Pdx1"/>
</dbReference>
<evidence type="ECO:0000256" key="1">
    <source>
        <dbReference type="ARBA" id="ARBA00001938"/>
    </source>
</evidence>
<dbReference type="InterPro" id="IPR000089">
    <property type="entry name" value="Biotin_lipoyl"/>
</dbReference>
<dbReference type="SUPFAM" id="SSF51230">
    <property type="entry name" value="Single hybrid motif"/>
    <property type="match status" value="1"/>
</dbReference>
<dbReference type="Proteomes" id="UP000295621">
    <property type="component" value="Unassembled WGS sequence"/>
</dbReference>
<dbReference type="PANTHER" id="PTHR23151:SF90">
    <property type="entry name" value="DIHYDROLIPOYLLYSINE-RESIDUE ACETYLTRANSFERASE COMPONENT OF PYRUVATE DEHYDROGENASE COMPLEX, MITOCHONDRIAL-RELATED"/>
    <property type="match status" value="1"/>
</dbReference>
<dbReference type="SUPFAM" id="SSF47005">
    <property type="entry name" value="Peripheral subunit-binding domain of 2-oxo acid dehydrogenase complex"/>
    <property type="match status" value="1"/>
</dbReference>
<dbReference type="RefSeq" id="WP_131987780.1">
    <property type="nucleotide sequence ID" value="NZ_SMKL01000085.1"/>
</dbReference>
<feature type="region of interest" description="Disordered" evidence="7">
    <location>
        <begin position="79"/>
        <end position="131"/>
    </location>
</feature>
<dbReference type="PANTHER" id="PTHR23151">
    <property type="entry name" value="DIHYDROLIPOAMIDE ACETYL/SUCCINYL-TRANSFERASE-RELATED"/>
    <property type="match status" value="1"/>
</dbReference>
<dbReference type="InterPro" id="IPR036625">
    <property type="entry name" value="E3-bd_dom_sf"/>
</dbReference>
<dbReference type="AlphaFoldDB" id="A0A4R4RES1"/>
<dbReference type="FunFam" id="3.30.559.10:FF:000007">
    <property type="entry name" value="Dihydrolipoamide acetyltransferase component of pyruvate dehydrogenase complex"/>
    <property type="match status" value="1"/>
</dbReference>
<comment type="cofactor">
    <cofactor evidence="1 6">
        <name>(R)-lipoate</name>
        <dbReference type="ChEBI" id="CHEBI:83088"/>
    </cofactor>
</comment>
<evidence type="ECO:0000256" key="7">
    <source>
        <dbReference type="SAM" id="MobiDB-lite"/>
    </source>
</evidence>
<comment type="similarity">
    <text evidence="2 6">Belongs to the 2-oxoacid dehydrogenase family.</text>
</comment>
<dbReference type="FunFam" id="2.40.50.100:FF:000010">
    <property type="entry name" value="Acetyltransferase component of pyruvate dehydrogenase complex"/>
    <property type="match status" value="1"/>
</dbReference>
<evidence type="ECO:0000256" key="3">
    <source>
        <dbReference type="ARBA" id="ARBA00022679"/>
    </source>
</evidence>
<evidence type="ECO:0000259" key="8">
    <source>
        <dbReference type="PROSITE" id="PS50968"/>
    </source>
</evidence>
<dbReference type="Gene3D" id="3.30.559.10">
    <property type="entry name" value="Chloramphenicol acetyltransferase-like domain"/>
    <property type="match status" value="1"/>
</dbReference>